<evidence type="ECO:0000256" key="3">
    <source>
        <dbReference type="ARBA" id="ARBA00022989"/>
    </source>
</evidence>
<evidence type="ECO:0000259" key="6">
    <source>
        <dbReference type="Pfam" id="PF00892"/>
    </source>
</evidence>
<sequence length="292" mass="31042">MTRFTLSVWTLIALLAFAANSILCRFALGAGTIDAGSFTAIRLLSGAVVLTLLLMWRSDHSDHRRGIGRPAGSWRASAFLFVYAATFSFGYLSLDTGTGALVLFGAVQITMILVTLIRGHQLHVAEWIGLLCAFFGLVYLLWPNLATPSFIGFVLMATAGVAWGLYTLAGRDSNEALTDTAWNFIRSLPLALLLLLAVWPSASWSSSGVWLAVASGAIASGLGYAIWYHALSHLTATQAAVLQLLVPVLAAIGGVFVVGEVISTRLVIASAIVLGGILLVLLNRRRAQPNGD</sequence>
<evidence type="ECO:0000256" key="5">
    <source>
        <dbReference type="SAM" id="Phobius"/>
    </source>
</evidence>
<evidence type="ECO:0000256" key="4">
    <source>
        <dbReference type="ARBA" id="ARBA00023136"/>
    </source>
</evidence>
<dbReference type="PANTHER" id="PTHR32322:SF9">
    <property type="entry name" value="AMINO-ACID METABOLITE EFFLUX PUMP-RELATED"/>
    <property type="match status" value="1"/>
</dbReference>
<dbReference type="Proteomes" id="UP000619743">
    <property type="component" value="Unassembled WGS sequence"/>
</dbReference>
<comment type="caution">
    <text evidence="7">The sequence shown here is derived from an EMBL/GenBank/DDBJ whole genome shotgun (WGS) entry which is preliminary data.</text>
</comment>
<evidence type="ECO:0000313" key="7">
    <source>
        <dbReference type="EMBL" id="GGA71740.1"/>
    </source>
</evidence>
<dbReference type="RefSeq" id="WP_229744650.1">
    <property type="nucleotide sequence ID" value="NZ_BMDX01000004.1"/>
</dbReference>
<protein>
    <submittedName>
        <fullName evidence="7">Membrane protein</fullName>
    </submittedName>
</protein>
<feature type="transmembrane region" description="Helical" evidence="5">
    <location>
        <begin position="239"/>
        <end position="258"/>
    </location>
</feature>
<feature type="transmembrane region" description="Helical" evidence="5">
    <location>
        <begin position="181"/>
        <end position="202"/>
    </location>
</feature>
<evidence type="ECO:0000313" key="8">
    <source>
        <dbReference type="Proteomes" id="UP000619743"/>
    </source>
</evidence>
<name>A0A8J2U3T7_9GAMM</name>
<feature type="domain" description="EamA" evidence="6">
    <location>
        <begin position="151"/>
        <end position="281"/>
    </location>
</feature>
<feature type="transmembrane region" description="Helical" evidence="5">
    <location>
        <begin position="124"/>
        <end position="142"/>
    </location>
</feature>
<dbReference type="InterPro" id="IPR050638">
    <property type="entry name" value="AA-Vitamin_Transporters"/>
</dbReference>
<comment type="subcellular location">
    <subcellularLocation>
        <location evidence="1">Membrane</location>
        <topology evidence="1">Multi-pass membrane protein</topology>
    </subcellularLocation>
</comment>
<dbReference type="Pfam" id="PF00892">
    <property type="entry name" value="EamA"/>
    <property type="match status" value="1"/>
</dbReference>
<feature type="transmembrane region" description="Helical" evidence="5">
    <location>
        <begin position="76"/>
        <end position="94"/>
    </location>
</feature>
<feature type="transmembrane region" description="Helical" evidence="5">
    <location>
        <begin position="148"/>
        <end position="169"/>
    </location>
</feature>
<feature type="transmembrane region" description="Helical" evidence="5">
    <location>
        <begin position="39"/>
        <end position="56"/>
    </location>
</feature>
<dbReference type="GO" id="GO:0016020">
    <property type="term" value="C:membrane"/>
    <property type="evidence" value="ECO:0007669"/>
    <property type="project" value="UniProtKB-SubCell"/>
</dbReference>
<feature type="transmembrane region" description="Helical" evidence="5">
    <location>
        <begin position="208"/>
        <end position="227"/>
    </location>
</feature>
<accession>A0A8J2U3T7</accession>
<feature type="transmembrane region" description="Helical" evidence="5">
    <location>
        <begin position="264"/>
        <end position="282"/>
    </location>
</feature>
<feature type="transmembrane region" description="Helical" evidence="5">
    <location>
        <begin position="100"/>
        <end position="117"/>
    </location>
</feature>
<dbReference type="SUPFAM" id="SSF103481">
    <property type="entry name" value="Multidrug resistance efflux transporter EmrE"/>
    <property type="match status" value="2"/>
</dbReference>
<gene>
    <name evidence="7" type="ORF">GCM10011369_11910</name>
</gene>
<proteinExistence type="predicted"/>
<keyword evidence="3 5" id="KW-1133">Transmembrane helix</keyword>
<reference evidence="8" key="1">
    <citation type="journal article" date="2019" name="Int. J. Syst. Evol. Microbiol.">
        <title>The Global Catalogue of Microorganisms (GCM) 10K type strain sequencing project: providing services to taxonomists for standard genome sequencing and annotation.</title>
        <authorList>
            <consortium name="The Broad Institute Genomics Platform"/>
            <consortium name="The Broad Institute Genome Sequencing Center for Infectious Disease"/>
            <person name="Wu L."/>
            <person name="Ma J."/>
        </authorList>
    </citation>
    <scope>NUCLEOTIDE SEQUENCE [LARGE SCALE GENOMIC DNA]</scope>
    <source>
        <strain evidence="8">CGMCC 1.10130</strain>
    </source>
</reference>
<keyword evidence="8" id="KW-1185">Reference proteome</keyword>
<dbReference type="EMBL" id="BMDX01000004">
    <property type="protein sequence ID" value="GGA71740.1"/>
    <property type="molecule type" value="Genomic_DNA"/>
</dbReference>
<dbReference type="InterPro" id="IPR037185">
    <property type="entry name" value="EmrE-like"/>
</dbReference>
<keyword evidence="4 5" id="KW-0472">Membrane</keyword>
<evidence type="ECO:0000256" key="1">
    <source>
        <dbReference type="ARBA" id="ARBA00004141"/>
    </source>
</evidence>
<keyword evidence="2 5" id="KW-0812">Transmembrane</keyword>
<dbReference type="InterPro" id="IPR000620">
    <property type="entry name" value="EamA_dom"/>
</dbReference>
<dbReference type="PANTHER" id="PTHR32322">
    <property type="entry name" value="INNER MEMBRANE TRANSPORTER"/>
    <property type="match status" value="1"/>
</dbReference>
<evidence type="ECO:0000256" key="2">
    <source>
        <dbReference type="ARBA" id="ARBA00022692"/>
    </source>
</evidence>
<organism evidence="7 8">
    <name type="scientific">Neiella marina</name>
    <dbReference type="NCBI Taxonomy" id="508461"/>
    <lineage>
        <taxon>Bacteria</taxon>
        <taxon>Pseudomonadati</taxon>
        <taxon>Pseudomonadota</taxon>
        <taxon>Gammaproteobacteria</taxon>
        <taxon>Alteromonadales</taxon>
        <taxon>Echinimonadaceae</taxon>
        <taxon>Neiella</taxon>
    </lineage>
</organism>
<dbReference type="AlphaFoldDB" id="A0A8J2U3T7"/>